<evidence type="ECO:0000313" key="2">
    <source>
        <dbReference type="EMBL" id="QHT62823.1"/>
    </source>
</evidence>
<dbReference type="AlphaFoldDB" id="A0A6C0G418"/>
<dbReference type="KEGG" id="plyc:GXP70_24475"/>
<organism evidence="2 3">
    <name type="scientific">Paenibacillus lycopersici</name>
    <dbReference type="NCBI Taxonomy" id="2704462"/>
    <lineage>
        <taxon>Bacteria</taxon>
        <taxon>Bacillati</taxon>
        <taxon>Bacillota</taxon>
        <taxon>Bacilli</taxon>
        <taxon>Bacillales</taxon>
        <taxon>Paenibacillaceae</taxon>
        <taxon>Paenibacillus</taxon>
    </lineage>
</organism>
<gene>
    <name evidence="2" type="ORF">GXP70_24475</name>
</gene>
<dbReference type="Gene3D" id="3.90.1580.10">
    <property type="entry name" value="paralog of FGE (formylglycine-generating enzyme)"/>
    <property type="match status" value="1"/>
</dbReference>
<dbReference type="InterPro" id="IPR016187">
    <property type="entry name" value="CTDL_fold"/>
</dbReference>
<dbReference type="GO" id="GO:0120147">
    <property type="term" value="F:formylglycine-generating oxidase activity"/>
    <property type="evidence" value="ECO:0007669"/>
    <property type="project" value="TreeGrafter"/>
</dbReference>
<dbReference type="InterPro" id="IPR051043">
    <property type="entry name" value="Sulfatase_Mod_Factor_Kinase"/>
</dbReference>
<dbReference type="Pfam" id="PF03781">
    <property type="entry name" value="FGE-sulfatase"/>
    <property type="match status" value="1"/>
</dbReference>
<dbReference type="RefSeq" id="WP_162359254.1">
    <property type="nucleotide sequence ID" value="NZ_CP048209.1"/>
</dbReference>
<feature type="domain" description="Sulfatase-modifying factor enzyme-like" evidence="1">
    <location>
        <begin position="50"/>
        <end position="329"/>
    </location>
</feature>
<dbReference type="InterPro" id="IPR005532">
    <property type="entry name" value="SUMF_dom"/>
</dbReference>
<dbReference type="PANTHER" id="PTHR23150">
    <property type="entry name" value="SULFATASE MODIFYING FACTOR 1, 2"/>
    <property type="match status" value="1"/>
</dbReference>
<dbReference type="PANTHER" id="PTHR23150:SF19">
    <property type="entry name" value="FORMYLGLYCINE-GENERATING ENZYME"/>
    <property type="match status" value="1"/>
</dbReference>
<dbReference type="EMBL" id="CP048209">
    <property type="protein sequence ID" value="QHT62823.1"/>
    <property type="molecule type" value="Genomic_DNA"/>
</dbReference>
<proteinExistence type="predicted"/>
<evidence type="ECO:0000259" key="1">
    <source>
        <dbReference type="Pfam" id="PF03781"/>
    </source>
</evidence>
<dbReference type="Proteomes" id="UP000476064">
    <property type="component" value="Chromosome"/>
</dbReference>
<dbReference type="InterPro" id="IPR042095">
    <property type="entry name" value="SUMF_sf"/>
</dbReference>
<keyword evidence="3" id="KW-1185">Reference proteome</keyword>
<accession>A0A6C0G418</accession>
<name>A0A6C0G418_9BACL</name>
<reference evidence="2 3" key="1">
    <citation type="submission" date="2020-01" db="EMBL/GenBank/DDBJ databases">
        <title>Paenibacillus sp. nov., isolated from tomato rhizosphere.</title>
        <authorList>
            <person name="Weon H.-Y."/>
            <person name="Lee S.A."/>
        </authorList>
    </citation>
    <scope>NUCLEOTIDE SEQUENCE [LARGE SCALE GENOMIC DNA]</scope>
    <source>
        <strain evidence="2 3">12200R-189</strain>
    </source>
</reference>
<protein>
    <submittedName>
        <fullName evidence="2">Formylglycine-generating enzyme family protein</fullName>
    </submittedName>
</protein>
<sequence length="333" mass="35678">MSEQGASGHAPSCCCSASRTAPGAAAQGAGETARGASLEIGASGKRQPLSGMVYLAGGEFLMGTDDEEGFPKDGEGPVRPVVLSPFYMDACAVTNAEFAAFAEATGYVTEAERFGWSFVFHLFVPEAARAGARPAPGVPWWLAIDGASWRKPEGEGTGIDDRLDHPVVHVSWHDAEVYAKWAGKRLPTEAEWEYAARGGLIQKRYPWGDLLKPGGEYRCNIWQGKFPEKNNASDGYAGTAPVDAFLPNGYGMYNMVGNVWEWCGDWFTPRPAQAPGSGTNPQGPARGTNRVMRGGSYLCHKSYCNRYRVAARSSNTPDSSSGNIGFRCAADAQ</sequence>
<dbReference type="SUPFAM" id="SSF56436">
    <property type="entry name" value="C-type lectin-like"/>
    <property type="match status" value="1"/>
</dbReference>
<evidence type="ECO:0000313" key="3">
    <source>
        <dbReference type="Proteomes" id="UP000476064"/>
    </source>
</evidence>